<name>A0AAU9RR75_THLAR</name>
<accession>A0AAU9RR75</accession>
<protein>
    <recommendedName>
        <fullName evidence="4">SHSP domain-containing protein</fullName>
    </recommendedName>
</protein>
<dbReference type="Proteomes" id="UP000836841">
    <property type="component" value="Chromosome 2"/>
</dbReference>
<evidence type="ECO:0000256" key="1">
    <source>
        <dbReference type="SAM" id="Coils"/>
    </source>
</evidence>
<dbReference type="EMBL" id="OU466858">
    <property type="protein sequence ID" value="CAH2047897.1"/>
    <property type="molecule type" value="Genomic_DNA"/>
</dbReference>
<keyword evidence="3" id="KW-1185">Reference proteome</keyword>
<reference evidence="2 3" key="1">
    <citation type="submission" date="2022-03" db="EMBL/GenBank/DDBJ databases">
        <authorList>
            <person name="Nunn A."/>
            <person name="Chopra R."/>
            <person name="Nunn A."/>
            <person name="Contreras Garrido A."/>
        </authorList>
    </citation>
    <scope>NUCLEOTIDE SEQUENCE [LARGE SCALE GENOMIC DNA]</scope>
</reference>
<dbReference type="InterPro" id="IPR008978">
    <property type="entry name" value="HSP20-like_chaperone"/>
</dbReference>
<dbReference type="Gene3D" id="2.60.40.790">
    <property type="match status" value="1"/>
</dbReference>
<organism evidence="2 3">
    <name type="scientific">Thlaspi arvense</name>
    <name type="common">Field penny-cress</name>
    <dbReference type="NCBI Taxonomy" id="13288"/>
    <lineage>
        <taxon>Eukaryota</taxon>
        <taxon>Viridiplantae</taxon>
        <taxon>Streptophyta</taxon>
        <taxon>Embryophyta</taxon>
        <taxon>Tracheophyta</taxon>
        <taxon>Spermatophyta</taxon>
        <taxon>Magnoliopsida</taxon>
        <taxon>eudicotyledons</taxon>
        <taxon>Gunneridae</taxon>
        <taxon>Pentapetalae</taxon>
        <taxon>rosids</taxon>
        <taxon>malvids</taxon>
        <taxon>Brassicales</taxon>
        <taxon>Brassicaceae</taxon>
        <taxon>Thlaspideae</taxon>
        <taxon>Thlaspi</taxon>
    </lineage>
</organism>
<feature type="coiled-coil region" evidence="1">
    <location>
        <begin position="46"/>
        <end position="80"/>
    </location>
</feature>
<keyword evidence="1" id="KW-0175">Coiled coil</keyword>
<dbReference type="AlphaFoldDB" id="A0AAU9RR75"/>
<evidence type="ECO:0000313" key="3">
    <source>
        <dbReference type="Proteomes" id="UP000836841"/>
    </source>
</evidence>
<dbReference type="PANTHER" id="PTHR46991">
    <property type="entry name" value="23.5 KDA HEAT SHOCK PROTEIN, MITOCHONDRIAL"/>
    <property type="match status" value="1"/>
</dbReference>
<sequence length="336" mass="37148">DIEGEFAFGRLIITLLTSSYYFTTATSQTALPRRAFAFSTTVLSSIQQQTQNLHFYANEREREKRENSEKEKKMAELQFLDSTGIPFTREGLYATNNQFQKAGPKGFIQVKVLENDSLYIRVDLPGVPDDAVRHRVDSVRQKVIFFSGETPNDGNPKDGVREYSGSAGLGCDCCEITGVDAKMKDGVLRMIVSRVKVKNHESKCTLTLPPFTGNSGRCLEDHPFVVKGRKSPFVGAPVRNGGLYLAVDVPGVCPDDVEVLANEDEVRFHAEVKNVYEHDESARVFHGRLNLRGGSSSCPVPSLLTRTLGYDVQFGVLKIVIAPPPPPNDNTTTKSE</sequence>
<dbReference type="SUPFAM" id="SSF49764">
    <property type="entry name" value="HSP20-like chaperones"/>
    <property type="match status" value="2"/>
</dbReference>
<evidence type="ECO:0008006" key="4">
    <source>
        <dbReference type="Google" id="ProtNLM"/>
    </source>
</evidence>
<proteinExistence type="predicted"/>
<feature type="non-terminal residue" evidence="2">
    <location>
        <position position="1"/>
    </location>
</feature>
<dbReference type="CDD" id="cd00298">
    <property type="entry name" value="ACD_sHsps_p23-like"/>
    <property type="match status" value="1"/>
</dbReference>
<evidence type="ECO:0000313" key="2">
    <source>
        <dbReference type="EMBL" id="CAH2047897.1"/>
    </source>
</evidence>
<gene>
    <name evidence="2" type="ORF">TAV2_LOCUS6075</name>
</gene>
<dbReference type="InterPro" id="IPR044656">
    <property type="entry name" value="HSP14.7/HSP23.5/HSP23.6-like"/>
</dbReference>
<dbReference type="PANTHER" id="PTHR46991:SF19">
    <property type="entry name" value="SHSP DOMAIN-CONTAINING PROTEIN"/>
    <property type="match status" value="1"/>
</dbReference>